<feature type="compositionally biased region" description="Acidic residues" evidence="1">
    <location>
        <begin position="172"/>
        <end position="186"/>
    </location>
</feature>
<organism evidence="2 3">
    <name type="scientific">Penicillium brevicompactum</name>
    <dbReference type="NCBI Taxonomy" id="5074"/>
    <lineage>
        <taxon>Eukaryota</taxon>
        <taxon>Fungi</taxon>
        <taxon>Dikarya</taxon>
        <taxon>Ascomycota</taxon>
        <taxon>Pezizomycotina</taxon>
        <taxon>Eurotiomycetes</taxon>
        <taxon>Eurotiomycetidae</taxon>
        <taxon>Eurotiales</taxon>
        <taxon>Aspergillaceae</taxon>
        <taxon>Penicillium</taxon>
    </lineage>
</organism>
<evidence type="ECO:0000313" key="3">
    <source>
        <dbReference type="Proteomes" id="UP001148299"/>
    </source>
</evidence>
<keyword evidence="3" id="KW-1185">Reference proteome</keyword>
<dbReference type="AlphaFoldDB" id="A0A9W9RP33"/>
<reference evidence="2" key="1">
    <citation type="submission" date="2022-12" db="EMBL/GenBank/DDBJ databases">
        <authorList>
            <person name="Petersen C."/>
        </authorList>
    </citation>
    <scope>NUCLEOTIDE SEQUENCE</scope>
    <source>
        <strain evidence="2">IBT 35675</strain>
    </source>
</reference>
<sequence>MDSRRRADRSFQDLLKAERDETENVNAAWHRALGRFNSQDPKGEYIRDLINSCTEIPLALRVGYAKPTGPEGFPNNSNRLPAVNAAGLNHILSQCKPDDPVAREMMLNNTMRLIQSGAVEKLGFNPEIASEAPGDVAMTDNDVAMTDASSSTVEVVDGKLTVTIRPDSQSDALEDDDEEEEEEEDHLIDLSRVQEAHRRLYSAMGGYPDDVSL</sequence>
<evidence type="ECO:0000313" key="2">
    <source>
        <dbReference type="EMBL" id="KAJ5362774.1"/>
    </source>
</evidence>
<name>A0A9W9RP33_PENBR</name>
<gene>
    <name evidence="2" type="ORF">N7541_003618</name>
</gene>
<protein>
    <submittedName>
        <fullName evidence="2">Uncharacterized protein</fullName>
    </submittedName>
</protein>
<proteinExistence type="predicted"/>
<feature type="region of interest" description="Disordered" evidence="1">
    <location>
        <begin position="166"/>
        <end position="191"/>
    </location>
</feature>
<accession>A0A9W9RP33</accession>
<comment type="caution">
    <text evidence="2">The sequence shown here is derived from an EMBL/GenBank/DDBJ whole genome shotgun (WGS) entry which is preliminary data.</text>
</comment>
<dbReference type="Proteomes" id="UP001148299">
    <property type="component" value="Unassembled WGS sequence"/>
</dbReference>
<reference evidence="2" key="2">
    <citation type="journal article" date="2023" name="IMA Fungus">
        <title>Comparative genomic study of the Penicillium genus elucidates a diverse pangenome and 15 lateral gene transfer events.</title>
        <authorList>
            <person name="Petersen C."/>
            <person name="Sorensen T."/>
            <person name="Nielsen M.R."/>
            <person name="Sondergaard T.E."/>
            <person name="Sorensen J.L."/>
            <person name="Fitzpatrick D.A."/>
            <person name="Frisvad J.C."/>
            <person name="Nielsen K.L."/>
        </authorList>
    </citation>
    <scope>NUCLEOTIDE SEQUENCE</scope>
    <source>
        <strain evidence="2">IBT 35675</strain>
    </source>
</reference>
<dbReference type="EMBL" id="JAPZBR010000002">
    <property type="protein sequence ID" value="KAJ5362774.1"/>
    <property type="molecule type" value="Genomic_DNA"/>
</dbReference>
<evidence type="ECO:0000256" key="1">
    <source>
        <dbReference type="SAM" id="MobiDB-lite"/>
    </source>
</evidence>